<dbReference type="SUPFAM" id="SSF54427">
    <property type="entry name" value="NTF2-like"/>
    <property type="match status" value="1"/>
</dbReference>
<organism evidence="8 9">
    <name type="scientific">Nonomuraea dietziae</name>
    <dbReference type="NCBI Taxonomy" id="65515"/>
    <lineage>
        <taxon>Bacteria</taxon>
        <taxon>Bacillati</taxon>
        <taxon>Actinomycetota</taxon>
        <taxon>Actinomycetes</taxon>
        <taxon>Streptosporangiales</taxon>
        <taxon>Streptosporangiaceae</taxon>
        <taxon>Nonomuraea</taxon>
    </lineage>
</organism>
<dbReference type="Gene3D" id="1.10.10.10">
    <property type="entry name" value="Winged helix-like DNA-binding domain superfamily/Winged helix DNA-binding domain"/>
    <property type="match status" value="1"/>
</dbReference>
<dbReference type="InterPro" id="IPR032710">
    <property type="entry name" value="NTF2-like_dom_sf"/>
</dbReference>
<evidence type="ECO:0000256" key="3">
    <source>
        <dbReference type="ARBA" id="ARBA00023015"/>
    </source>
</evidence>
<dbReference type="NCBIfam" id="TIGR02957">
    <property type="entry name" value="SigX4"/>
    <property type="match status" value="1"/>
</dbReference>
<dbReference type="SUPFAM" id="SSF88946">
    <property type="entry name" value="Sigma2 domain of RNA polymerase sigma factors"/>
    <property type="match status" value="1"/>
</dbReference>
<keyword evidence="3" id="KW-0805">Transcription regulation</keyword>
<dbReference type="NCBIfam" id="TIGR02937">
    <property type="entry name" value="sigma70-ECF"/>
    <property type="match status" value="1"/>
</dbReference>
<evidence type="ECO:0000256" key="1">
    <source>
        <dbReference type="ARBA" id="ARBA00010641"/>
    </source>
</evidence>
<feature type="domain" description="RNA polymerase sigma factor 70 region 4 type 2" evidence="7">
    <location>
        <begin position="108"/>
        <end position="159"/>
    </location>
</feature>
<name>A0A7W5Y6S6_9ACTN</name>
<reference evidence="8 9" key="1">
    <citation type="submission" date="2020-08" db="EMBL/GenBank/DDBJ databases">
        <title>Sequencing the genomes of 1000 actinobacteria strains.</title>
        <authorList>
            <person name="Klenk H.-P."/>
        </authorList>
    </citation>
    <scope>NUCLEOTIDE SEQUENCE [LARGE SCALE GENOMIC DNA]</scope>
    <source>
        <strain evidence="8 9">DSM 44320</strain>
    </source>
</reference>
<gene>
    <name evidence="8" type="ORF">FHR33_002616</name>
</gene>
<evidence type="ECO:0000259" key="7">
    <source>
        <dbReference type="Pfam" id="PF08281"/>
    </source>
</evidence>
<dbReference type="Proteomes" id="UP000579945">
    <property type="component" value="Unassembled WGS sequence"/>
</dbReference>
<dbReference type="InterPro" id="IPR014284">
    <property type="entry name" value="RNA_pol_sigma-70_dom"/>
</dbReference>
<dbReference type="GO" id="GO:0016987">
    <property type="term" value="F:sigma factor activity"/>
    <property type="evidence" value="ECO:0007669"/>
    <property type="project" value="UniProtKB-KW"/>
</dbReference>
<keyword evidence="4" id="KW-0731">Sigma factor</keyword>
<evidence type="ECO:0000313" key="9">
    <source>
        <dbReference type="Proteomes" id="UP000579945"/>
    </source>
</evidence>
<dbReference type="AlphaFoldDB" id="A0A7W5Y6S6"/>
<evidence type="ECO:0000256" key="5">
    <source>
        <dbReference type="ARBA" id="ARBA00023163"/>
    </source>
</evidence>
<dbReference type="InterPro" id="IPR007627">
    <property type="entry name" value="RNA_pol_sigma70_r2"/>
</dbReference>
<dbReference type="InterPro" id="IPR013249">
    <property type="entry name" value="RNA_pol_sigma70_r4_t2"/>
</dbReference>
<dbReference type="InterPro" id="IPR036388">
    <property type="entry name" value="WH-like_DNA-bd_sf"/>
</dbReference>
<dbReference type="Pfam" id="PF08281">
    <property type="entry name" value="Sigma70_r4_2"/>
    <property type="match status" value="1"/>
</dbReference>
<keyword evidence="9" id="KW-1185">Reference proteome</keyword>
<comment type="subunit">
    <text evidence="2">Interacts transiently with the RNA polymerase catalytic core formed by RpoA, RpoB, RpoC and RpoZ (2 alpha, 1 beta, 1 beta' and 1 omega subunit) to form the RNA polymerase holoenzyme that can initiate transcription.</text>
</comment>
<dbReference type="InterPro" id="IPR014303">
    <property type="entry name" value="RNA_pol_sigma-70_ECF"/>
</dbReference>
<dbReference type="GO" id="GO:0003677">
    <property type="term" value="F:DNA binding"/>
    <property type="evidence" value="ECO:0007669"/>
    <property type="project" value="InterPro"/>
</dbReference>
<evidence type="ECO:0000256" key="4">
    <source>
        <dbReference type="ARBA" id="ARBA00023082"/>
    </source>
</evidence>
<dbReference type="Pfam" id="PF04542">
    <property type="entry name" value="Sigma70_r2"/>
    <property type="match status" value="1"/>
</dbReference>
<comment type="similarity">
    <text evidence="1">Belongs to the sigma-70 factor family. ECF subfamily.</text>
</comment>
<evidence type="ECO:0000259" key="6">
    <source>
        <dbReference type="Pfam" id="PF04542"/>
    </source>
</evidence>
<dbReference type="GO" id="GO:0006352">
    <property type="term" value="P:DNA-templated transcription initiation"/>
    <property type="evidence" value="ECO:0007669"/>
    <property type="project" value="InterPro"/>
</dbReference>
<evidence type="ECO:0000313" key="8">
    <source>
        <dbReference type="EMBL" id="MBB3726756.1"/>
    </source>
</evidence>
<evidence type="ECO:0000256" key="2">
    <source>
        <dbReference type="ARBA" id="ARBA00011344"/>
    </source>
</evidence>
<dbReference type="PANTHER" id="PTHR30173">
    <property type="entry name" value="SIGMA 19 FACTOR"/>
    <property type="match status" value="1"/>
</dbReference>
<dbReference type="NCBIfam" id="NF007214">
    <property type="entry name" value="PRK09636.1"/>
    <property type="match status" value="1"/>
</dbReference>
<protein>
    <submittedName>
        <fullName evidence="8">RNA polymerase sigma-70 factor (ECF subfamily)</fullName>
    </submittedName>
</protein>
<dbReference type="SUPFAM" id="SSF88659">
    <property type="entry name" value="Sigma3 and sigma4 domains of RNA polymerase sigma factors"/>
    <property type="match status" value="1"/>
</dbReference>
<dbReference type="InterPro" id="IPR052704">
    <property type="entry name" value="ECF_Sigma-70_Domain"/>
</dbReference>
<comment type="caution">
    <text evidence="8">The sequence shown here is derived from an EMBL/GenBank/DDBJ whole genome shotgun (WGS) entry which is preliminary data.</text>
</comment>
<feature type="domain" description="RNA polymerase sigma-70 region 2" evidence="6">
    <location>
        <begin position="9"/>
        <end position="72"/>
    </location>
</feature>
<keyword evidence="5" id="KW-0804">Transcription</keyword>
<dbReference type="EMBL" id="JACIBV010000001">
    <property type="protein sequence ID" value="MBB3726756.1"/>
    <property type="molecule type" value="Genomic_DNA"/>
</dbReference>
<dbReference type="InterPro" id="IPR013324">
    <property type="entry name" value="RNA_pol_sigma_r3/r4-like"/>
</dbReference>
<dbReference type="Gene3D" id="3.10.450.50">
    <property type="match status" value="1"/>
</dbReference>
<dbReference type="PANTHER" id="PTHR30173:SF36">
    <property type="entry name" value="ECF RNA POLYMERASE SIGMA FACTOR SIGJ"/>
    <property type="match status" value="1"/>
</dbReference>
<proteinExistence type="inferred from homology"/>
<dbReference type="InterPro" id="IPR013325">
    <property type="entry name" value="RNA_pol_sigma_r2"/>
</dbReference>
<sequence>MSAREAEEFESFRPRLFSLAYRLLGSAAEAEDAVQDAYLRWHAADRAAIETPAAWLTRVVTNLCLNRMASARVRREAYVGPWLPEPVMTEGARLGPMESAEQREAVSMAMLLLLERLTPAERAAFVLREAFGHSHREIAAVLEISEAGAQQLYHRARERVAEGRPRFRATRAEGRAIAERFLRAAAVGDLRSLESLLAADVAAWADGGGKSTAARRVIVGAAKVARYLGSWVENGAAEIGVAIGEINGQPALYGVAEGRLLGVMVLEITDGLVSTVRTVVNPDKLVHMSARLRSQGPSTVSR</sequence>
<accession>A0A7W5Y6S6</accession>
<dbReference type="Gene3D" id="1.10.1740.10">
    <property type="match status" value="1"/>
</dbReference>